<dbReference type="AlphaFoldDB" id="A0AAV4EBV6"/>
<keyword evidence="1" id="KW-0378">Hydrolase</keyword>
<keyword evidence="1" id="KW-0540">Nuclease</keyword>
<keyword evidence="2" id="KW-1185">Reference proteome</keyword>
<keyword evidence="1" id="KW-0255">Endonuclease</keyword>
<dbReference type="GO" id="GO:0004519">
    <property type="term" value="F:endonuclease activity"/>
    <property type="evidence" value="ECO:0007669"/>
    <property type="project" value="UniProtKB-KW"/>
</dbReference>
<proteinExistence type="predicted"/>
<evidence type="ECO:0000313" key="2">
    <source>
        <dbReference type="Proteomes" id="UP000762676"/>
    </source>
</evidence>
<accession>A0AAV4EBV6</accession>
<comment type="caution">
    <text evidence="1">The sequence shown here is derived from an EMBL/GenBank/DDBJ whole genome shotgun (WGS) entry which is preliminary data.</text>
</comment>
<sequence length="133" mass="15384">MKDKDGKRTSNREDILKTCEHFYRELYDKTIKDPPIQTTSSADTEKASPFTEREIEACLKDMSKNKAPGQDQITSDVYKLGREQIIKCLTKCYDNILETKTILPSLNEAKRIIHYKKGDRRDIKLHADQSSCI</sequence>
<reference evidence="1 2" key="1">
    <citation type="journal article" date="2021" name="Elife">
        <title>Chloroplast acquisition without the gene transfer in kleptoplastic sea slugs, Plakobranchus ocellatus.</title>
        <authorList>
            <person name="Maeda T."/>
            <person name="Takahashi S."/>
            <person name="Yoshida T."/>
            <person name="Shimamura S."/>
            <person name="Takaki Y."/>
            <person name="Nagai Y."/>
            <person name="Toyoda A."/>
            <person name="Suzuki Y."/>
            <person name="Arimoto A."/>
            <person name="Ishii H."/>
            <person name="Satoh N."/>
            <person name="Nishiyama T."/>
            <person name="Hasebe M."/>
            <person name="Maruyama T."/>
            <person name="Minagawa J."/>
            <person name="Obokata J."/>
            <person name="Shigenobu S."/>
        </authorList>
    </citation>
    <scope>NUCLEOTIDE SEQUENCE [LARGE SCALE GENOMIC DNA]</scope>
</reference>
<gene>
    <name evidence="1" type="ORF">ElyMa_000026200</name>
</gene>
<dbReference type="PANTHER" id="PTHR31635:SF196">
    <property type="entry name" value="REVERSE TRANSCRIPTASE DOMAIN-CONTAINING PROTEIN-RELATED"/>
    <property type="match status" value="1"/>
</dbReference>
<organism evidence="1 2">
    <name type="scientific">Elysia marginata</name>
    <dbReference type="NCBI Taxonomy" id="1093978"/>
    <lineage>
        <taxon>Eukaryota</taxon>
        <taxon>Metazoa</taxon>
        <taxon>Spiralia</taxon>
        <taxon>Lophotrochozoa</taxon>
        <taxon>Mollusca</taxon>
        <taxon>Gastropoda</taxon>
        <taxon>Heterobranchia</taxon>
        <taxon>Euthyneura</taxon>
        <taxon>Panpulmonata</taxon>
        <taxon>Sacoglossa</taxon>
        <taxon>Placobranchoidea</taxon>
        <taxon>Plakobranchidae</taxon>
        <taxon>Elysia</taxon>
    </lineage>
</organism>
<dbReference type="EMBL" id="BMAT01000038">
    <property type="protein sequence ID" value="GFR58295.1"/>
    <property type="molecule type" value="Genomic_DNA"/>
</dbReference>
<dbReference type="Proteomes" id="UP000762676">
    <property type="component" value="Unassembled WGS sequence"/>
</dbReference>
<dbReference type="PANTHER" id="PTHR31635">
    <property type="entry name" value="REVERSE TRANSCRIPTASE DOMAIN-CONTAINING PROTEIN-RELATED"/>
    <property type="match status" value="1"/>
</dbReference>
<evidence type="ECO:0000313" key="1">
    <source>
        <dbReference type="EMBL" id="GFR58295.1"/>
    </source>
</evidence>
<name>A0AAV4EBV6_9GAST</name>
<protein>
    <submittedName>
        <fullName evidence="1">Endonuclease-reverse transcriptase</fullName>
    </submittedName>
</protein>